<dbReference type="InterPro" id="IPR026467">
    <property type="entry name" value="Ser/Gly_Cys_C_dom"/>
</dbReference>
<feature type="transmembrane region" description="Helical" evidence="1">
    <location>
        <begin position="380"/>
        <end position="398"/>
    </location>
</feature>
<name>A0ABY3XAS1_9GAMM</name>
<sequence>MNDPNTTATDNAQWTPAQQQLWQRLRDYRFDEPDSEEFALRVATHAQLDIADAQAAIEEYRHFCFLAISAGHPVTPSKLVDEVWHAHITDTQRYLSFCRHTLKRWLHHVPSRGGVSEDRRHQRQYADTVRSYTRYFGQPPQKFWPAPQIEPAPKPAPAIGRAVAREPAHGLSWMLRLSLIAGIAYLLIAAYYEQGNPLHWRGPGFLLWYLTLMFAAYRLGAWLRRRALDRGDRGSRKADRWELAYLAGGAERVADTIVAELLERDAVTLEFDRDRVDKARRTGRVWLRPRELSPQELDALPAILREALDEVVRTRKALSSILLALRERHQHMHRQLQDSGLTNTPEQQHKAKVYSMAPLAALILLGLIKIDIGLSNDHPVGFLTVLTILTVLITLTRLPSKPDELLSHAGEWELFRARQRQRSEPGDAMTYVALAGPIALIGTPLADYHQVRAPHGSNAGGGDGAGGGGGGDGGGGGGCGGGCGGCGGCGGG</sequence>
<protein>
    <submittedName>
        <fullName evidence="2">TIGR04222 domain-containing membrane protein</fullName>
    </submittedName>
</protein>
<keyword evidence="1" id="KW-0812">Transmembrane</keyword>
<keyword evidence="3" id="KW-1185">Reference proteome</keyword>
<keyword evidence="1" id="KW-1133">Transmembrane helix</keyword>
<accession>A0ABY3XAS1</accession>
<feature type="transmembrane region" description="Helical" evidence="1">
    <location>
        <begin position="173"/>
        <end position="192"/>
    </location>
</feature>
<reference evidence="2 3" key="1">
    <citation type="submission" date="2022-03" db="EMBL/GenBank/DDBJ databases">
        <title>Complete genome sequence of Lysobacter capsici VKM B-2533 and Lysobacter gummosus 10.1.1, promising sources of lytic agents.</title>
        <authorList>
            <person name="Tarlachkov S.V."/>
            <person name="Kudryakova I.V."/>
            <person name="Afoshin A.S."/>
            <person name="Leontyevskaya E.A."/>
            <person name="Leontyevskaya N.V."/>
        </authorList>
    </citation>
    <scope>NUCLEOTIDE SEQUENCE [LARGE SCALE GENOMIC DNA]</scope>
    <source>
        <strain evidence="2 3">10.1.1</strain>
    </source>
</reference>
<gene>
    <name evidence="2" type="ORF">MOV92_13590</name>
</gene>
<evidence type="ECO:0000313" key="2">
    <source>
        <dbReference type="EMBL" id="UNP27560.1"/>
    </source>
</evidence>
<proteinExistence type="predicted"/>
<keyword evidence="1" id="KW-0472">Membrane</keyword>
<evidence type="ECO:0000313" key="3">
    <source>
        <dbReference type="Proteomes" id="UP000829194"/>
    </source>
</evidence>
<feature type="transmembrane region" description="Helical" evidence="1">
    <location>
        <begin position="204"/>
        <end position="223"/>
    </location>
</feature>
<organism evidence="2 3">
    <name type="scientific">Lysobacter gummosus</name>
    <dbReference type="NCBI Taxonomy" id="262324"/>
    <lineage>
        <taxon>Bacteria</taxon>
        <taxon>Pseudomonadati</taxon>
        <taxon>Pseudomonadota</taxon>
        <taxon>Gammaproteobacteria</taxon>
        <taxon>Lysobacterales</taxon>
        <taxon>Lysobacteraceae</taxon>
        <taxon>Lysobacter</taxon>
    </lineage>
</organism>
<feature type="transmembrane region" description="Helical" evidence="1">
    <location>
        <begin position="353"/>
        <end position="374"/>
    </location>
</feature>
<dbReference type="NCBIfam" id="TIGR04222">
    <property type="entry name" value="near_uncomplex"/>
    <property type="match status" value="1"/>
</dbReference>
<evidence type="ECO:0000256" key="1">
    <source>
        <dbReference type="SAM" id="Phobius"/>
    </source>
</evidence>
<dbReference type="EMBL" id="CP093547">
    <property type="protein sequence ID" value="UNP27560.1"/>
    <property type="molecule type" value="Genomic_DNA"/>
</dbReference>
<dbReference type="Proteomes" id="UP000829194">
    <property type="component" value="Chromosome"/>
</dbReference>
<dbReference type="RefSeq" id="WP_057943265.1">
    <property type="nucleotide sequence ID" value="NZ_CP011131.1"/>
</dbReference>